<dbReference type="InterPro" id="IPR009075">
    <property type="entry name" value="AcylCo_DH/oxidase_C"/>
</dbReference>
<dbReference type="Pfam" id="PF02770">
    <property type="entry name" value="Acyl-CoA_dh_M"/>
    <property type="match status" value="1"/>
</dbReference>
<dbReference type="EMBL" id="CAFBLF010000072">
    <property type="protein sequence ID" value="CAB4864704.1"/>
    <property type="molecule type" value="Genomic_DNA"/>
</dbReference>
<dbReference type="Gene3D" id="1.10.540.10">
    <property type="entry name" value="Acyl-CoA dehydrogenase/oxidase, N-terminal domain"/>
    <property type="match status" value="1"/>
</dbReference>
<evidence type="ECO:0000256" key="1">
    <source>
        <dbReference type="ARBA" id="ARBA00001974"/>
    </source>
</evidence>
<comment type="cofactor">
    <cofactor evidence="1">
        <name>FAD</name>
        <dbReference type="ChEBI" id="CHEBI:57692"/>
    </cofactor>
</comment>
<dbReference type="PANTHER" id="PTHR42807:SF1">
    <property type="entry name" value="GLUTARYL-COA DEHYDROGENASE, MITOCHONDRIAL"/>
    <property type="match status" value="1"/>
</dbReference>
<gene>
    <name evidence="12" type="ORF">UFOPK3339_00587</name>
</gene>
<dbReference type="InterPro" id="IPR013786">
    <property type="entry name" value="AcylCoA_DH/ox_N"/>
</dbReference>
<comment type="subcellular location">
    <subcellularLocation>
        <location evidence="2">Mitochondrion matrix</location>
    </subcellularLocation>
</comment>
<accession>A0A6J7D6W1</accession>
<name>A0A6J7D6W1_9ZZZZ</name>
<dbReference type="GO" id="GO:0005759">
    <property type="term" value="C:mitochondrial matrix"/>
    <property type="evidence" value="ECO:0007669"/>
    <property type="project" value="UniProtKB-SubCell"/>
</dbReference>
<keyword evidence="5" id="KW-0274">FAD</keyword>
<keyword evidence="8" id="KW-0496">Mitochondrion</keyword>
<reference evidence="12" key="1">
    <citation type="submission" date="2020-05" db="EMBL/GenBank/DDBJ databases">
        <authorList>
            <person name="Chiriac C."/>
            <person name="Salcher M."/>
            <person name="Ghai R."/>
            <person name="Kavagutti S V."/>
        </authorList>
    </citation>
    <scope>NUCLEOTIDE SEQUENCE</scope>
</reference>
<dbReference type="Gene3D" id="2.40.110.10">
    <property type="entry name" value="Butyryl-CoA Dehydrogenase, subunit A, domain 2"/>
    <property type="match status" value="1"/>
</dbReference>
<evidence type="ECO:0000313" key="12">
    <source>
        <dbReference type="EMBL" id="CAB4864704.1"/>
    </source>
</evidence>
<dbReference type="GO" id="GO:0000062">
    <property type="term" value="F:fatty-acyl-CoA binding"/>
    <property type="evidence" value="ECO:0007669"/>
    <property type="project" value="TreeGrafter"/>
</dbReference>
<evidence type="ECO:0000256" key="5">
    <source>
        <dbReference type="ARBA" id="ARBA00022827"/>
    </source>
</evidence>
<dbReference type="InterPro" id="IPR046373">
    <property type="entry name" value="Acyl-CoA_Oxase/DH_mid-dom_sf"/>
</dbReference>
<evidence type="ECO:0000256" key="6">
    <source>
        <dbReference type="ARBA" id="ARBA00022946"/>
    </source>
</evidence>
<dbReference type="InterPro" id="IPR009100">
    <property type="entry name" value="AcylCoA_DH/oxidase_NM_dom_sf"/>
</dbReference>
<feature type="domain" description="Acyl-CoA dehydrogenase/oxidase C-terminal" evidence="9">
    <location>
        <begin position="235"/>
        <end position="382"/>
    </location>
</feature>
<evidence type="ECO:0000259" key="10">
    <source>
        <dbReference type="Pfam" id="PF02770"/>
    </source>
</evidence>
<dbReference type="GO" id="GO:0033539">
    <property type="term" value="P:fatty acid beta-oxidation using acyl-CoA dehydrogenase"/>
    <property type="evidence" value="ECO:0007669"/>
    <property type="project" value="TreeGrafter"/>
</dbReference>
<organism evidence="12">
    <name type="scientific">freshwater metagenome</name>
    <dbReference type="NCBI Taxonomy" id="449393"/>
    <lineage>
        <taxon>unclassified sequences</taxon>
        <taxon>metagenomes</taxon>
        <taxon>ecological metagenomes</taxon>
    </lineage>
</organism>
<keyword evidence="7" id="KW-0560">Oxidoreductase</keyword>
<dbReference type="SUPFAM" id="SSF56645">
    <property type="entry name" value="Acyl-CoA dehydrogenase NM domain-like"/>
    <property type="match status" value="1"/>
</dbReference>
<dbReference type="InterPro" id="IPR036250">
    <property type="entry name" value="AcylCo_DH-like_C"/>
</dbReference>
<dbReference type="GO" id="GO:0050660">
    <property type="term" value="F:flavin adenine dinucleotide binding"/>
    <property type="evidence" value="ECO:0007669"/>
    <property type="project" value="InterPro"/>
</dbReference>
<dbReference type="PANTHER" id="PTHR42807">
    <property type="entry name" value="GLUTARYL-COA DEHYDROGENASE, MITOCHONDRIAL"/>
    <property type="match status" value="1"/>
</dbReference>
<protein>
    <submittedName>
        <fullName evidence="12">Unannotated protein</fullName>
    </submittedName>
</protein>
<dbReference type="GO" id="GO:0004361">
    <property type="term" value="F:glutaryl-CoA dehydrogenase activity"/>
    <property type="evidence" value="ECO:0007669"/>
    <property type="project" value="TreeGrafter"/>
</dbReference>
<dbReference type="GO" id="GO:0046949">
    <property type="term" value="P:fatty-acyl-CoA biosynthetic process"/>
    <property type="evidence" value="ECO:0007669"/>
    <property type="project" value="TreeGrafter"/>
</dbReference>
<keyword evidence="4" id="KW-0285">Flavoprotein</keyword>
<dbReference type="Pfam" id="PF00441">
    <property type="entry name" value="Acyl-CoA_dh_1"/>
    <property type="match status" value="1"/>
</dbReference>
<dbReference type="SUPFAM" id="SSF47203">
    <property type="entry name" value="Acyl-CoA dehydrogenase C-terminal domain-like"/>
    <property type="match status" value="1"/>
</dbReference>
<evidence type="ECO:0000256" key="8">
    <source>
        <dbReference type="ARBA" id="ARBA00023128"/>
    </source>
</evidence>
<dbReference type="InterPro" id="IPR052033">
    <property type="entry name" value="Glutaryl-CoA_DH_mitochondrial"/>
</dbReference>
<dbReference type="InterPro" id="IPR006091">
    <property type="entry name" value="Acyl-CoA_Oxase/DH_mid-dom"/>
</dbReference>
<feature type="domain" description="Acyl-CoA dehydrogenase/oxidase N-terminal" evidence="11">
    <location>
        <begin position="18"/>
        <end position="129"/>
    </location>
</feature>
<feature type="domain" description="Acyl-CoA oxidase/dehydrogenase middle" evidence="10">
    <location>
        <begin position="133"/>
        <end position="223"/>
    </location>
</feature>
<sequence length="389" mass="42255">MSNFSTAETVMGFDALFTAEERGWRDKARKFSLERIQPQIDEDFEIQRLRTELIGEMGELGMLGMHIEGYGCAGASAVSYGLVCYELEAVDTSWRTHVSVLGSLAMSAIAKFGSEEQKQEYLPASARGDLAGCFGLSEPQGGSDPSNMLTKAVKDGDHWVINGAKRWIGIANIADYAIIWADTEDGIRGFIVPTDTPGFTATPISNKLSMRASIQCDIDLKNVRVPESLRLPLAKGLGAPFSCLNEARYGIVWGVMGAARAAIDVAVKFSKERILFGKPLAATQITQTKLADCFLEFEKGVLLSHHIGKLKDSGTLTHDQISVGKLNNVREAVGIVSTVRSILGGDGVTADYPIMRHMMNLESVRTYEGTDEVHALVVGRALTGEEAFR</sequence>
<dbReference type="Gene3D" id="1.20.140.10">
    <property type="entry name" value="Butyryl-CoA Dehydrogenase, subunit A, domain 3"/>
    <property type="match status" value="1"/>
</dbReference>
<evidence type="ECO:0000259" key="9">
    <source>
        <dbReference type="Pfam" id="PF00441"/>
    </source>
</evidence>
<dbReference type="AlphaFoldDB" id="A0A6J7D6W1"/>
<comment type="similarity">
    <text evidence="3">Belongs to the acyl-CoA dehydrogenase family.</text>
</comment>
<evidence type="ECO:0000259" key="11">
    <source>
        <dbReference type="Pfam" id="PF02771"/>
    </source>
</evidence>
<evidence type="ECO:0000256" key="3">
    <source>
        <dbReference type="ARBA" id="ARBA00009347"/>
    </source>
</evidence>
<dbReference type="Pfam" id="PF02771">
    <property type="entry name" value="Acyl-CoA_dh_N"/>
    <property type="match status" value="1"/>
</dbReference>
<evidence type="ECO:0000256" key="7">
    <source>
        <dbReference type="ARBA" id="ARBA00023002"/>
    </source>
</evidence>
<dbReference type="InterPro" id="IPR037069">
    <property type="entry name" value="AcylCoA_DH/ox_N_sf"/>
</dbReference>
<evidence type="ECO:0000256" key="2">
    <source>
        <dbReference type="ARBA" id="ARBA00004305"/>
    </source>
</evidence>
<evidence type="ECO:0000256" key="4">
    <source>
        <dbReference type="ARBA" id="ARBA00022630"/>
    </source>
</evidence>
<proteinExistence type="inferred from homology"/>
<keyword evidence="6" id="KW-0809">Transit peptide</keyword>